<reference evidence="1" key="1">
    <citation type="submission" date="2016-05" db="EMBL/GenBank/DDBJ databases">
        <title>WGS assembly of Xenopus laevis.</title>
        <authorList>
            <person name="Session A."/>
            <person name="Uno Y."/>
            <person name="Kwon T."/>
            <person name="Chapman J."/>
            <person name="Toyoda A."/>
            <person name="Takahashi S."/>
            <person name="Fukui A."/>
            <person name="Hikosaka A."/>
            <person name="Putnam N."/>
            <person name="Stites J."/>
            <person name="Van Heeringen S."/>
            <person name="Quigley I."/>
            <person name="Heinz S."/>
            <person name="Hellsten U."/>
            <person name="Lyons J."/>
            <person name="Suzuki A."/>
            <person name="Kondo M."/>
            <person name="Ogino H."/>
            <person name="Ochi H."/>
            <person name="Bogdanovic O."/>
            <person name="Lister R."/>
            <person name="Georgiou G."/>
            <person name="Paranjpe S."/>
            <person name="Van Kruijsbergen I."/>
            <person name="Mozaffari S."/>
            <person name="Shu S."/>
            <person name="Schmutz J."/>
            <person name="Jenkins J."/>
            <person name="Grimwood J."/>
            <person name="Carlson J."/>
            <person name="Mitros T."/>
            <person name="Simakov O."/>
            <person name="Heald R."/>
            <person name="Miller K."/>
            <person name="Haudenschild C."/>
            <person name="Kuroki Y."/>
            <person name="Tanaka T."/>
            <person name="Michiue T."/>
            <person name="Watanabe M."/>
            <person name="Kinoshita T."/>
            <person name="Ohta Y."/>
            <person name="Mawaribuchi S."/>
            <person name="Suzuki Y."/>
            <person name="Haramoto Y."/>
            <person name="Yamamoto T."/>
            <person name="Takagi C."/>
            <person name="Kitzman J."/>
            <person name="Shendure J."/>
            <person name="Nakayama T."/>
            <person name="Izutsu Y."/>
            <person name="Robert J."/>
            <person name="Dichmann D."/>
            <person name="Flajnik M."/>
            <person name="Houston D."/>
            <person name="Marcotte E."/>
            <person name="Wallingford J."/>
            <person name="Ito Y."/>
            <person name="Asashima M."/>
            <person name="Ueno N."/>
            <person name="Matsuda Y."/>
            <person name="Jan Veenstra G."/>
            <person name="Fujiyama A."/>
            <person name="Harland R."/>
            <person name="Taira M."/>
            <person name="Rokhsar D.S."/>
        </authorList>
    </citation>
    <scope>NUCLEOTIDE SEQUENCE</scope>
    <source>
        <strain evidence="1">J</strain>
        <tissue evidence="1">Blood</tissue>
    </source>
</reference>
<organism evidence="1">
    <name type="scientific">Xenopus laevis</name>
    <name type="common">African clawed frog</name>
    <dbReference type="NCBI Taxonomy" id="8355"/>
    <lineage>
        <taxon>Eukaryota</taxon>
        <taxon>Metazoa</taxon>
        <taxon>Chordata</taxon>
        <taxon>Craniata</taxon>
        <taxon>Vertebrata</taxon>
        <taxon>Euteleostomi</taxon>
        <taxon>Amphibia</taxon>
        <taxon>Batrachia</taxon>
        <taxon>Anura</taxon>
        <taxon>Pipoidea</taxon>
        <taxon>Pipidae</taxon>
        <taxon>Xenopodinae</taxon>
        <taxon>Xenopus</taxon>
        <taxon>Xenopus</taxon>
    </lineage>
</organism>
<protein>
    <submittedName>
        <fullName evidence="1">Uncharacterized protein</fullName>
    </submittedName>
</protein>
<sequence>MSPVSLFFASCALFCSNCARSIHLTASIVFWIKLLGYPLSRNLFAIFDKSSAHCSGTLSILTTRISVGELLLATCYNGRAKPLH</sequence>
<name>A0A974GYE5_XENLA</name>
<accession>A0A974GYE5</accession>
<dbReference type="AlphaFoldDB" id="A0A974GYE5"/>
<gene>
    <name evidence="1" type="ORF">XELAEV_18004114mg</name>
</gene>
<evidence type="ECO:0000313" key="1">
    <source>
        <dbReference type="EMBL" id="OCT55172.1"/>
    </source>
</evidence>
<dbReference type="EMBL" id="KV530211">
    <property type="protein sequence ID" value="OCT55172.1"/>
    <property type="molecule type" value="Genomic_DNA"/>
</dbReference>
<proteinExistence type="predicted"/>
<dbReference type="Proteomes" id="UP000694892">
    <property type="component" value="Unassembled WGS sequence"/>
</dbReference>